<name>A0A2B4RWB9_STYPI</name>
<evidence type="ECO:0000256" key="1">
    <source>
        <dbReference type="SAM" id="Coils"/>
    </source>
</evidence>
<evidence type="ECO:0000313" key="3">
    <source>
        <dbReference type="Proteomes" id="UP000225706"/>
    </source>
</evidence>
<sequence>MDDVHPQPEDTAEIITGSTLMSVIGRRLNRDPEILQTHTRKIESLKKEMDERDKILSKLKKDLEDLRAQSDDLRITLESKNQEIEALKDKFLLLIMGLSGATSHYSCLWCTIHKDRRVTDVLTRNLLDEMIEWDDEEAHKNKVSNPKAIGQHLQEAVQTINKCGVTFHVWEKKNADGKGSGTHDWTSLMGN</sequence>
<feature type="coiled-coil region" evidence="1">
    <location>
        <begin position="42"/>
        <end position="90"/>
    </location>
</feature>
<dbReference type="Proteomes" id="UP000225706">
    <property type="component" value="Unassembled WGS sequence"/>
</dbReference>
<keyword evidence="1" id="KW-0175">Coiled coil</keyword>
<protein>
    <submittedName>
        <fullName evidence="2">Uncharacterized protein</fullName>
    </submittedName>
</protein>
<dbReference type="EMBL" id="LSMT01000292">
    <property type="protein sequence ID" value="PFX21083.1"/>
    <property type="molecule type" value="Genomic_DNA"/>
</dbReference>
<comment type="caution">
    <text evidence="2">The sequence shown here is derived from an EMBL/GenBank/DDBJ whole genome shotgun (WGS) entry which is preliminary data.</text>
</comment>
<accession>A0A2B4RWB9</accession>
<organism evidence="2 3">
    <name type="scientific">Stylophora pistillata</name>
    <name type="common">Smooth cauliflower coral</name>
    <dbReference type="NCBI Taxonomy" id="50429"/>
    <lineage>
        <taxon>Eukaryota</taxon>
        <taxon>Metazoa</taxon>
        <taxon>Cnidaria</taxon>
        <taxon>Anthozoa</taxon>
        <taxon>Hexacorallia</taxon>
        <taxon>Scleractinia</taxon>
        <taxon>Astrocoeniina</taxon>
        <taxon>Pocilloporidae</taxon>
        <taxon>Stylophora</taxon>
    </lineage>
</organism>
<dbReference type="Gene3D" id="1.10.287.1490">
    <property type="match status" value="1"/>
</dbReference>
<keyword evidence="3" id="KW-1185">Reference proteome</keyword>
<reference evidence="3" key="1">
    <citation type="journal article" date="2017" name="bioRxiv">
        <title>Comparative analysis of the genomes of Stylophora pistillata and Acropora digitifera provides evidence for extensive differences between species of corals.</title>
        <authorList>
            <person name="Voolstra C.R."/>
            <person name="Li Y."/>
            <person name="Liew Y.J."/>
            <person name="Baumgarten S."/>
            <person name="Zoccola D."/>
            <person name="Flot J.-F."/>
            <person name="Tambutte S."/>
            <person name="Allemand D."/>
            <person name="Aranda M."/>
        </authorList>
    </citation>
    <scope>NUCLEOTIDE SEQUENCE [LARGE SCALE GENOMIC DNA]</scope>
</reference>
<gene>
    <name evidence="2" type="ORF">AWC38_SpisGene14451</name>
</gene>
<evidence type="ECO:0000313" key="2">
    <source>
        <dbReference type="EMBL" id="PFX21083.1"/>
    </source>
</evidence>
<dbReference type="AlphaFoldDB" id="A0A2B4RWB9"/>
<proteinExistence type="predicted"/>